<dbReference type="InterPro" id="IPR023612">
    <property type="entry name" value="Peptidase_M4"/>
</dbReference>
<evidence type="ECO:0000259" key="11">
    <source>
        <dbReference type="Pfam" id="PF02868"/>
    </source>
</evidence>
<evidence type="ECO:0000256" key="3">
    <source>
        <dbReference type="ARBA" id="ARBA00022723"/>
    </source>
</evidence>
<dbReference type="InterPro" id="IPR001570">
    <property type="entry name" value="Peptidase_M4_C_domain"/>
</dbReference>
<dbReference type="EMBL" id="CM000833">
    <property type="protein sequence ID" value="EET05003.1"/>
    <property type="molecule type" value="Genomic_DNA"/>
</dbReference>
<keyword evidence="4 9" id="KW-0732">Signal</keyword>
<evidence type="ECO:0000256" key="5">
    <source>
        <dbReference type="ARBA" id="ARBA00022801"/>
    </source>
</evidence>
<dbReference type="InterPro" id="IPR011096">
    <property type="entry name" value="FTP_domain"/>
</dbReference>
<feature type="domain" description="Peptidase M4" evidence="10">
    <location>
        <begin position="242"/>
        <end position="404"/>
    </location>
</feature>
<evidence type="ECO:0000313" key="13">
    <source>
        <dbReference type="EMBL" id="EET05003.1"/>
    </source>
</evidence>
<reference evidence="13 14" key="2">
    <citation type="submission" date="2009-05" db="EMBL/GenBank/DDBJ databases">
        <authorList>
            <person name="Harkins D.M."/>
            <person name="DeShazer D."/>
            <person name="Woods D.E."/>
            <person name="Brinkac L.M."/>
            <person name="Brown K.A."/>
            <person name="Hung G.C."/>
            <person name="Tuanyok A."/>
            <person name="Zhang B."/>
            <person name="Nierman W.C."/>
        </authorList>
    </citation>
    <scope>NUCLEOTIDE SEQUENCE [LARGE SCALE GENOMIC DNA]</scope>
    <source>
        <strain evidence="13 14">1710a</strain>
    </source>
</reference>
<dbReference type="GO" id="GO:0006508">
    <property type="term" value="P:proteolysis"/>
    <property type="evidence" value="ECO:0007669"/>
    <property type="project" value="UniProtKB-KW"/>
</dbReference>
<evidence type="ECO:0000256" key="6">
    <source>
        <dbReference type="ARBA" id="ARBA00022833"/>
    </source>
</evidence>
<dbReference type="Pfam" id="PF02868">
    <property type="entry name" value="Peptidase_M4_C"/>
    <property type="match status" value="1"/>
</dbReference>
<keyword evidence="7 9" id="KW-0482">Metalloprotease</keyword>
<dbReference type="CDD" id="cd09597">
    <property type="entry name" value="M4_TLP"/>
    <property type="match status" value="1"/>
</dbReference>
<name>A0A0E1VVU8_BURPE</name>
<comment type="function">
    <text evidence="9">Extracellular zinc metalloprotease.</text>
</comment>
<dbReference type="GO" id="GO:0046872">
    <property type="term" value="F:metal ion binding"/>
    <property type="evidence" value="ECO:0007669"/>
    <property type="project" value="UniProtKB-UniRule"/>
</dbReference>
<evidence type="ECO:0000256" key="4">
    <source>
        <dbReference type="ARBA" id="ARBA00022729"/>
    </source>
</evidence>
<dbReference type="PANTHER" id="PTHR33794:SF1">
    <property type="entry name" value="BACILLOLYSIN"/>
    <property type="match status" value="1"/>
</dbReference>
<dbReference type="Pfam" id="PF01447">
    <property type="entry name" value="Peptidase_M4"/>
    <property type="match status" value="1"/>
</dbReference>
<dbReference type="InterPro" id="IPR027268">
    <property type="entry name" value="Peptidase_M4/M1_CTD_sf"/>
</dbReference>
<evidence type="ECO:0000313" key="14">
    <source>
        <dbReference type="Proteomes" id="UP000001812"/>
    </source>
</evidence>
<evidence type="ECO:0000256" key="7">
    <source>
        <dbReference type="ARBA" id="ARBA00023049"/>
    </source>
</evidence>
<sequence length="585" mass="62221">MLAVNAFSIINAVIHYLGDYMKKLSCLLSVTAISLACLSAFAQADDPPAAADRALQLIRQNPSAFHLAAGSAARTLKFAGAQAKAPADGDQFQVRDVIVDADGTEHVRFDRFYAGLPVIGGDVVVHSNQGQLKQASLTQPAPIDLAGKIGKVGERFVVRNAPDVGADAARRVASKRFGADVRRVDGADLVVFARDAAPTLAYAVRVYGKATDAHGEAVIYYVDARTGNVLDAQDLIKTASVTGTGRSLYYGNLSLTTDQTGTNAYRMLDPTRGSGSVYDGRGLSSDEVEQASDLPIFTSSTNVWGNNTTSDRQTVAADIDYGLALTWDYYKTTHNRNGIFNDGRGVRSYAHVVFDTGSGTTGANAAWLSSRVMVYGDGEPGTRLPKPVVSVDVAGHEMSHGVTEATSNLYYSGDAGGLNESTSDIFGTLVKYYANNPNDPGNYVIGARITSGGLRKMYKQDLDGRSYSCYPSGGFSWANPRHDPHYTSGVGNRFFYLLAEGPVAPSTDTGLSRSQLVCNGDTGFSGLGRDKAGKIWYRTLTVYLTTNSSYPGARRASIQAANDLYGVNSLESATVARAWSAAGVN</sequence>
<dbReference type="Gene3D" id="3.10.450.490">
    <property type="match status" value="1"/>
</dbReference>
<evidence type="ECO:0000259" key="12">
    <source>
        <dbReference type="Pfam" id="PF07504"/>
    </source>
</evidence>
<evidence type="ECO:0000259" key="10">
    <source>
        <dbReference type="Pfam" id="PF01447"/>
    </source>
</evidence>
<feature type="chain" id="PRO_5023114772" description="Neutral metalloproteinase" evidence="9">
    <location>
        <begin position="45"/>
        <end position="585"/>
    </location>
</feature>
<keyword evidence="6 9" id="KW-0862">Zinc</keyword>
<dbReference type="Proteomes" id="UP000001812">
    <property type="component" value="Chromosome II"/>
</dbReference>
<dbReference type="InterPro" id="IPR013856">
    <property type="entry name" value="Peptidase_M4_domain"/>
</dbReference>
<keyword evidence="3" id="KW-0479">Metal-binding</keyword>
<comment type="cofactor">
    <cofactor evidence="9">
        <name>Zn(2+)</name>
        <dbReference type="ChEBI" id="CHEBI:29105"/>
    </cofactor>
</comment>
<comment type="similarity">
    <text evidence="1 9">Belongs to the peptidase M4 family.</text>
</comment>
<feature type="active site" description="Proton donor" evidence="8">
    <location>
        <position position="485"/>
    </location>
</feature>
<evidence type="ECO:0000256" key="9">
    <source>
        <dbReference type="RuleBase" id="RU366073"/>
    </source>
</evidence>
<evidence type="ECO:0000256" key="1">
    <source>
        <dbReference type="ARBA" id="ARBA00009388"/>
    </source>
</evidence>
<dbReference type="GO" id="GO:0005576">
    <property type="term" value="C:extracellular region"/>
    <property type="evidence" value="ECO:0007669"/>
    <property type="project" value="UniProtKB-SubCell"/>
</dbReference>
<dbReference type="Gene3D" id="3.10.170.10">
    <property type="match status" value="1"/>
</dbReference>
<feature type="domain" description="FTP" evidence="12">
    <location>
        <begin position="90"/>
        <end position="136"/>
    </location>
</feature>
<reference evidence="14" key="1">
    <citation type="submission" date="2007-08" db="EMBL/GenBank/DDBJ databases">
        <title>Annotation of Burkholderia pseudomallei 1710a.</title>
        <authorList>
            <person name="Harkins D.M."/>
            <person name="DeShazer D."/>
            <person name="Woods D.E."/>
            <person name="Brinkac L.M."/>
            <person name="Brown K.A."/>
            <person name="Hung G.C."/>
            <person name="Tuanyok A."/>
            <person name="Zhang B."/>
            <person name="Nierman W.C."/>
        </authorList>
    </citation>
    <scope>NUCLEOTIDE SEQUENCE [LARGE SCALE GENOMIC DNA]</scope>
    <source>
        <strain evidence="14">1710a</strain>
    </source>
</reference>
<dbReference type="InterPro" id="IPR050728">
    <property type="entry name" value="Zinc_Metalloprotease_M4"/>
</dbReference>
<dbReference type="MEROPS" id="M04.022"/>
<evidence type="ECO:0000256" key="8">
    <source>
        <dbReference type="PIRSR" id="PIRSR623612-1"/>
    </source>
</evidence>
<dbReference type="PANTHER" id="PTHR33794">
    <property type="entry name" value="BACILLOLYSIN"/>
    <property type="match status" value="1"/>
</dbReference>
<feature type="active site" evidence="8">
    <location>
        <position position="397"/>
    </location>
</feature>
<dbReference type="Gene3D" id="1.10.390.10">
    <property type="entry name" value="Neutral Protease Domain 2"/>
    <property type="match status" value="1"/>
</dbReference>
<feature type="signal peptide" evidence="9">
    <location>
        <begin position="1"/>
        <end position="44"/>
    </location>
</feature>
<dbReference type="GO" id="GO:0004222">
    <property type="term" value="F:metalloendopeptidase activity"/>
    <property type="evidence" value="ECO:0007669"/>
    <property type="project" value="UniProtKB-UniRule"/>
</dbReference>
<proteinExistence type="inferred from homology"/>
<comment type="subcellular location">
    <subcellularLocation>
        <location evidence="9">Secreted</location>
    </subcellularLocation>
</comment>
<gene>
    <name evidence="13" type="ORF">BURPS1710A_A1355</name>
</gene>
<keyword evidence="9" id="KW-0964">Secreted</keyword>
<keyword evidence="2 9" id="KW-0645">Protease</keyword>
<organism evidence="13 14">
    <name type="scientific">Burkholderia pseudomallei 1710a</name>
    <dbReference type="NCBI Taxonomy" id="320371"/>
    <lineage>
        <taxon>Bacteria</taxon>
        <taxon>Pseudomonadati</taxon>
        <taxon>Pseudomonadota</taxon>
        <taxon>Betaproteobacteria</taxon>
        <taxon>Burkholderiales</taxon>
        <taxon>Burkholderiaceae</taxon>
        <taxon>Burkholderia</taxon>
        <taxon>pseudomallei group</taxon>
    </lineage>
</organism>
<feature type="domain" description="Peptidase M4 C-terminal" evidence="11">
    <location>
        <begin position="407"/>
        <end position="584"/>
    </location>
</feature>
<dbReference type="AlphaFoldDB" id="A0A0E1VVU8"/>
<dbReference type="SUPFAM" id="SSF55486">
    <property type="entry name" value="Metalloproteases ('zincins'), catalytic domain"/>
    <property type="match status" value="1"/>
</dbReference>
<keyword evidence="5 9" id="KW-0378">Hydrolase</keyword>
<dbReference type="HOGENOM" id="CLU_008590_5_1_4"/>
<dbReference type="EC" id="3.4.24.-" evidence="9"/>
<accession>A0A0E1VVU8</accession>
<protein>
    <recommendedName>
        <fullName evidence="9">Neutral metalloproteinase</fullName>
        <ecNumber evidence="9">3.4.24.-</ecNumber>
    </recommendedName>
</protein>
<dbReference type="Pfam" id="PF07504">
    <property type="entry name" value="FTP"/>
    <property type="match status" value="1"/>
</dbReference>
<evidence type="ECO:0000256" key="2">
    <source>
        <dbReference type="ARBA" id="ARBA00022670"/>
    </source>
</evidence>
<dbReference type="PRINTS" id="PR00730">
    <property type="entry name" value="THERMOLYSIN"/>
</dbReference>